<dbReference type="AlphaFoldDB" id="A0A1V5M6P8"/>
<proteinExistence type="predicted"/>
<sequence>MDRLVRKRLGRLLQVGDHLHQFLGERELSLGLLVDLVQVIHHLLEEFGPLAFDLGQVGRLLGGPQVLGLIQPLGRLQQFLLLLGELLQVFGQFLEDFDFRRPVPVLLPTAAAGRVGPAGGRVDMVEAGTAEVRRGRVVVQRLGVIGDRFRKAGRQLQVGAGRSLAAAGKLGLEEDRIGLRPVVPLRTQAEADLPQPVVVGRLDLEPDAGAGRR</sequence>
<evidence type="ECO:0000313" key="1">
    <source>
        <dbReference type="EMBL" id="OPZ88884.1"/>
    </source>
</evidence>
<accession>A0A1V5M6P8</accession>
<name>A0A1V5M6P8_UNCT6</name>
<protein>
    <submittedName>
        <fullName evidence="1">Uncharacterized protein</fullName>
    </submittedName>
</protein>
<reference evidence="1" key="1">
    <citation type="submission" date="2017-02" db="EMBL/GenBank/DDBJ databases">
        <title>Delving into the versatile metabolic prowess of the omnipresent phylum Bacteroidetes.</title>
        <authorList>
            <person name="Nobu M.K."/>
            <person name="Mei R."/>
            <person name="Narihiro T."/>
            <person name="Kuroda K."/>
            <person name="Liu W.-T."/>
        </authorList>
    </citation>
    <scope>NUCLEOTIDE SEQUENCE</scope>
    <source>
        <strain evidence="1">ADurb.Bin417</strain>
    </source>
</reference>
<organism evidence="1">
    <name type="scientific">candidate division TA06 bacterium ADurb.Bin417</name>
    <dbReference type="NCBI Taxonomy" id="1852828"/>
    <lineage>
        <taxon>Bacteria</taxon>
        <taxon>Bacteria division TA06</taxon>
    </lineage>
</organism>
<dbReference type="Proteomes" id="UP000485484">
    <property type="component" value="Unassembled WGS sequence"/>
</dbReference>
<dbReference type="EMBL" id="MWAK01000441">
    <property type="protein sequence ID" value="OPZ88884.1"/>
    <property type="molecule type" value="Genomic_DNA"/>
</dbReference>
<gene>
    <name evidence="1" type="ORF">BWY73_01603</name>
</gene>
<comment type="caution">
    <text evidence="1">The sequence shown here is derived from an EMBL/GenBank/DDBJ whole genome shotgun (WGS) entry which is preliminary data.</text>
</comment>